<dbReference type="EMBL" id="JH687398">
    <property type="protein sequence ID" value="EIM80422.1"/>
    <property type="molecule type" value="Genomic_DNA"/>
</dbReference>
<sequence>MHYDYELHVGPDVQDGVWHFLIIAGHHCVDARGVVQLFSHFLTYLEEQVQGKGIDVKTLKWGDETPRLAPSSIVVALEAAGLPLSLDSPAKPAPSTAADAAPPAAPVLFLRSHRAVDPNHPTGQRTSVIWLTEDETLKFRRACKAHKYTVTQALTGIMCLSEVEWVLKRYNDETEEEAKAELEAYKNSTVIPSLWNIIDQRYKFKEYALHGNEKGSPALGVDGFPIMLDMNAIRKVVKYDEKNRKVLRDISQSALWDGVVKAAAEGYSSTPMTLESYIEREKGSTAASSAWDPRGFQLPAFVASSIGDIDAFGYLNKFSPRVQKNEPSSLVVEEIWQSDRMAEAVKMVMSWQWNGRMVISVQTGAKYVSQKAMDAFMSTLKSWVDVVST</sequence>
<evidence type="ECO:0008006" key="3">
    <source>
        <dbReference type="Google" id="ProtNLM"/>
    </source>
</evidence>
<protein>
    <recommendedName>
        <fullName evidence="3">CoA-dependent acyltransferase</fullName>
    </recommendedName>
</protein>
<name>R7S1G9_STEHR</name>
<keyword evidence="2" id="KW-1185">Reference proteome</keyword>
<dbReference type="Gene3D" id="3.30.559.10">
    <property type="entry name" value="Chloramphenicol acetyltransferase-like domain"/>
    <property type="match status" value="1"/>
</dbReference>
<evidence type="ECO:0000313" key="1">
    <source>
        <dbReference type="EMBL" id="EIM80422.1"/>
    </source>
</evidence>
<dbReference type="AlphaFoldDB" id="R7S1G9"/>
<dbReference type="Proteomes" id="UP000053927">
    <property type="component" value="Unassembled WGS sequence"/>
</dbReference>
<accession>R7S1G9</accession>
<evidence type="ECO:0000313" key="2">
    <source>
        <dbReference type="Proteomes" id="UP000053927"/>
    </source>
</evidence>
<dbReference type="RefSeq" id="XP_007310550.1">
    <property type="nucleotide sequence ID" value="XM_007310488.1"/>
</dbReference>
<gene>
    <name evidence="1" type="ORF">STEHIDRAFT_125965</name>
</gene>
<dbReference type="eggNOG" id="ENOG502SP7Q">
    <property type="taxonomic scope" value="Eukaryota"/>
</dbReference>
<reference evidence="2" key="1">
    <citation type="journal article" date="2012" name="Science">
        <title>The Paleozoic origin of enzymatic lignin decomposition reconstructed from 31 fungal genomes.</title>
        <authorList>
            <person name="Floudas D."/>
            <person name="Binder M."/>
            <person name="Riley R."/>
            <person name="Barry K."/>
            <person name="Blanchette R.A."/>
            <person name="Henrissat B."/>
            <person name="Martinez A.T."/>
            <person name="Otillar R."/>
            <person name="Spatafora J.W."/>
            <person name="Yadav J.S."/>
            <person name="Aerts A."/>
            <person name="Benoit I."/>
            <person name="Boyd A."/>
            <person name="Carlson A."/>
            <person name="Copeland A."/>
            <person name="Coutinho P.M."/>
            <person name="de Vries R.P."/>
            <person name="Ferreira P."/>
            <person name="Findley K."/>
            <person name="Foster B."/>
            <person name="Gaskell J."/>
            <person name="Glotzer D."/>
            <person name="Gorecki P."/>
            <person name="Heitman J."/>
            <person name="Hesse C."/>
            <person name="Hori C."/>
            <person name="Igarashi K."/>
            <person name="Jurgens J.A."/>
            <person name="Kallen N."/>
            <person name="Kersten P."/>
            <person name="Kohler A."/>
            <person name="Kuees U."/>
            <person name="Kumar T.K.A."/>
            <person name="Kuo A."/>
            <person name="LaButti K."/>
            <person name="Larrondo L.F."/>
            <person name="Lindquist E."/>
            <person name="Ling A."/>
            <person name="Lombard V."/>
            <person name="Lucas S."/>
            <person name="Lundell T."/>
            <person name="Martin R."/>
            <person name="McLaughlin D.J."/>
            <person name="Morgenstern I."/>
            <person name="Morin E."/>
            <person name="Murat C."/>
            <person name="Nagy L.G."/>
            <person name="Nolan M."/>
            <person name="Ohm R.A."/>
            <person name="Patyshakuliyeva A."/>
            <person name="Rokas A."/>
            <person name="Ruiz-Duenas F.J."/>
            <person name="Sabat G."/>
            <person name="Salamov A."/>
            <person name="Samejima M."/>
            <person name="Schmutz J."/>
            <person name="Slot J.C."/>
            <person name="St John F."/>
            <person name="Stenlid J."/>
            <person name="Sun H."/>
            <person name="Sun S."/>
            <person name="Syed K."/>
            <person name="Tsang A."/>
            <person name="Wiebenga A."/>
            <person name="Young D."/>
            <person name="Pisabarro A."/>
            <person name="Eastwood D.C."/>
            <person name="Martin F."/>
            <person name="Cullen D."/>
            <person name="Grigoriev I.V."/>
            <person name="Hibbett D.S."/>
        </authorList>
    </citation>
    <scope>NUCLEOTIDE SEQUENCE [LARGE SCALE GENOMIC DNA]</scope>
    <source>
        <strain evidence="2">FP-91666</strain>
    </source>
</reference>
<dbReference type="OMA" id="WHEDRMS"/>
<dbReference type="KEGG" id="shs:STEHIDRAFT_125965"/>
<organism evidence="1 2">
    <name type="scientific">Stereum hirsutum (strain FP-91666)</name>
    <name type="common">White-rot fungus</name>
    <dbReference type="NCBI Taxonomy" id="721885"/>
    <lineage>
        <taxon>Eukaryota</taxon>
        <taxon>Fungi</taxon>
        <taxon>Dikarya</taxon>
        <taxon>Basidiomycota</taxon>
        <taxon>Agaricomycotina</taxon>
        <taxon>Agaricomycetes</taxon>
        <taxon>Russulales</taxon>
        <taxon>Stereaceae</taxon>
        <taxon>Stereum</taxon>
    </lineage>
</organism>
<dbReference type="OrthoDB" id="3252971at2759"/>
<dbReference type="InterPro" id="IPR023213">
    <property type="entry name" value="CAT-like_dom_sf"/>
</dbReference>
<dbReference type="GeneID" id="18797682"/>
<proteinExistence type="predicted"/>